<gene>
    <name evidence="1" type="ORF">PHET_09452</name>
</gene>
<protein>
    <recommendedName>
        <fullName evidence="3">Peptidase A2 domain-containing protein</fullName>
    </recommendedName>
</protein>
<dbReference type="OrthoDB" id="6243624at2759"/>
<sequence>MRTNNRAVSESKASSAALLLIPSAETPVSHPQVALVIVPVVLRHVKRSIHICAFLDSGSDATSIRESLVKRLGLTGQPKRLTLSALNQRSSLISTEVKVDMEFVVSKAVVHLTRDWSVKRLPEVGQVVPTNDELQSWGHLRDVWFSNCSTSKTGILIGSDVPEAYWVIEQRAGKWNAPYAVRKILGWTLMGPIIHRKSSAFDVPTLQLQNIHSDIERLYNMEFVDSTPGRKRDMCTEDREALTKLESSIILKDGH</sequence>
<dbReference type="Proteomes" id="UP000748531">
    <property type="component" value="Unassembled WGS sequence"/>
</dbReference>
<organism evidence="1 2">
    <name type="scientific">Paragonimus heterotremus</name>
    <dbReference type="NCBI Taxonomy" id="100268"/>
    <lineage>
        <taxon>Eukaryota</taxon>
        <taxon>Metazoa</taxon>
        <taxon>Spiralia</taxon>
        <taxon>Lophotrochozoa</taxon>
        <taxon>Platyhelminthes</taxon>
        <taxon>Trematoda</taxon>
        <taxon>Digenea</taxon>
        <taxon>Plagiorchiida</taxon>
        <taxon>Troglotremata</taxon>
        <taxon>Troglotrematidae</taxon>
        <taxon>Paragonimus</taxon>
    </lineage>
</organism>
<dbReference type="InterPro" id="IPR021109">
    <property type="entry name" value="Peptidase_aspartic_dom_sf"/>
</dbReference>
<evidence type="ECO:0000313" key="2">
    <source>
        <dbReference type="Proteomes" id="UP000748531"/>
    </source>
</evidence>
<evidence type="ECO:0008006" key="3">
    <source>
        <dbReference type="Google" id="ProtNLM"/>
    </source>
</evidence>
<dbReference type="AlphaFoldDB" id="A0A8J4WEW6"/>
<evidence type="ECO:0000313" key="1">
    <source>
        <dbReference type="EMBL" id="KAF5397614.1"/>
    </source>
</evidence>
<dbReference type="PANTHER" id="PTHR47331:SF1">
    <property type="entry name" value="GAG-LIKE PROTEIN"/>
    <property type="match status" value="1"/>
</dbReference>
<accession>A0A8J4WEW6</accession>
<dbReference type="Gene3D" id="2.40.70.10">
    <property type="entry name" value="Acid Proteases"/>
    <property type="match status" value="1"/>
</dbReference>
<keyword evidence="2" id="KW-1185">Reference proteome</keyword>
<comment type="caution">
    <text evidence="1">The sequence shown here is derived from an EMBL/GenBank/DDBJ whole genome shotgun (WGS) entry which is preliminary data.</text>
</comment>
<proteinExistence type="predicted"/>
<name>A0A8J4WEW6_9TREM</name>
<dbReference type="EMBL" id="LUCH01006019">
    <property type="protein sequence ID" value="KAF5397614.1"/>
    <property type="molecule type" value="Genomic_DNA"/>
</dbReference>
<dbReference type="PANTHER" id="PTHR47331">
    <property type="entry name" value="PHD-TYPE DOMAIN-CONTAINING PROTEIN"/>
    <property type="match status" value="1"/>
</dbReference>
<reference evidence="1" key="1">
    <citation type="submission" date="2019-05" db="EMBL/GenBank/DDBJ databases">
        <title>Annotation for the trematode Paragonimus heterotremus.</title>
        <authorList>
            <person name="Choi Y.-J."/>
        </authorList>
    </citation>
    <scope>NUCLEOTIDE SEQUENCE</scope>
    <source>
        <strain evidence="1">LC</strain>
    </source>
</reference>